<dbReference type="HOGENOM" id="CLU_175004_0_0_1"/>
<keyword evidence="2" id="KW-1185">Reference proteome</keyword>
<dbReference type="RefSeq" id="XP_008074141.1">
    <property type="nucleotide sequence ID" value="XM_008075950.1"/>
</dbReference>
<dbReference type="GeneID" id="19878999"/>
<dbReference type="OMA" id="LHECGQD"/>
<dbReference type="AlphaFoldDB" id="L2GUP4"/>
<evidence type="ECO:0000313" key="1">
    <source>
        <dbReference type="EMBL" id="ELA47349.1"/>
    </source>
</evidence>
<dbReference type="InParanoid" id="L2GUP4"/>
<reference evidence="2" key="1">
    <citation type="submission" date="2011-03" db="EMBL/GenBank/DDBJ databases">
        <title>The genome sequence of Vavraia culicis strain floridensis.</title>
        <authorList>
            <consortium name="The Broad Institute Genome Sequencing Platform"/>
            <person name="Cuomo C."/>
            <person name="Becnel J."/>
            <person name="Sanscrainte N."/>
            <person name="Young S.K."/>
            <person name="Zeng Q."/>
            <person name="Gargeya S."/>
            <person name="Fitzgerald M."/>
            <person name="Haas B."/>
            <person name="Abouelleil A."/>
            <person name="Alvarado L."/>
            <person name="Arachchi H.M."/>
            <person name="Berlin A."/>
            <person name="Chapman S.B."/>
            <person name="Gearin G."/>
            <person name="Goldberg J."/>
            <person name="Griggs A."/>
            <person name="Gujja S."/>
            <person name="Hansen M."/>
            <person name="Heiman D."/>
            <person name="Howarth C."/>
            <person name="Larimer J."/>
            <person name="Lui A."/>
            <person name="MacDonald P.J.P."/>
            <person name="McCowen C."/>
            <person name="Montmayeur A."/>
            <person name="Murphy C."/>
            <person name="Neiman D."/>
            <person name="Pearson M."/>
            <person name="Priest M."/>
            <person name="Roberts A."/>
            <person name="Saif S."/>
            <person name="Shea T."/>
            <person name="Sisk P."/>
            <person name="Stolte C."/>
            <person name="Sykes S."/>
            <person name="Wortman J."/>
            <person name="Nusbaum C."/>
            <person name="Birren B."/>
        </authorList>
    </citation>
    <scope>NUCLEOTIDE SEQUENCE [LARGE SCALE GENOMIC DNA]</scope>
    <source>
        <strain evidence="2">floridensis</strain>
    </source>
</reference>
<name>L2GUP4_VAVCU</name>
<dbReference type="OrthoDB" id="2193863at2759"/>
<evidence type="ECO:0000313" key="2">
    <source>
        <dbReference type="Proteomes" id="UP000011081"/>
    </source>
</evidence>
<evidence type="ECO:0008006" key="3">
    <source>
        <dbReference type="Google" id="ProtNLM"/>
    </source>
</evidence>
<dbReference type="Proteomes" id="UP000011081">
    <property type="component" value="Unassembled WGS sequence"/>
</dbReference>
<sequence length="108" mass="11624">MSAEKVENIYPLAALLLHECGQDVTKEGMLEIFAHVKAECQPKLAELYSFDKERMESIYEMLTQAPVAASGVAVAESAAAKEEAKPKEEAASAAADDVDLFGDDDLFG</sequence>
<gene>
    <name evidence="1" type="ORF">VCUG_01118</name>
</gene>
<dbReference type="EMBL" id="GL877419">
    <property type="protein sequence ID" value="ELA47349.1"/>
    <property type="molecule type" value="Genomic_DNA"/>
</dbReference>
<dbReference type="VEuPathDB" id="MicrosporidiaDB:VCUG_01118"/>
<protein>
    <recommendedName>
        <fullName evidence="3">60S acidic ribosomal protein P2</fullName>
    </recommendedName>
</protein>
<proteinExistence type="predicted"/>
<organism evidence="1 2">
    <name type="scientific">Vavraia culicis (isolate floridensis)</name>
    <name type="common">Microsporidian parasite</name>
    <dbReference type="NCBI Taxonomy" id="948595"/>
    <lineage>
        <taxon>Eukaryota</taxon>
        <taxon>Fungi</taxon>
        <taxon>Fungi incertae sedis</taxon>
        <taxon>Microsporidia</taxon>
        <taxon>Pleistophoridae</taxon>
        <taxon>Vavraia</taxon>
    </lineage>
</organism>
<accession>L2GUP4</accession>